<protein>
    <recommendedName>
        <fullName evidence="5">DUF3267 domain-containing protein</fullName>
    </recommendedName>
</protein>
<feature type="transmembrane region" description="Helical" evidence="2">
    <location>
        <begin position="21"/>
        <end position="40"/>
    </location>
</feature>
<feature type="transmembrane region" description="Helical" evidence="2">
    <location>
        <begin position="143"/>
        <end position="163"/>
    </location>
</feature>
<feature type="transmembrane region" description="Helical" evidence="2">
    <location>
        <begin position="118"/>
        <end position="137"/>
    </location>
</feature>
<feature type="region of interest" description="Disordered" evidence="1">
    <location>
        <begin position="174"/>
        <end position="196"/>
    </location>
</feature>
<dbReference type="RefSeq" id="WP_004811991.1">
    <property type="nucleotide sequence ID" value="NZ_JH165054.1"/>
</dbReference>
<sequence>MSGDLSGSSRAVDWAPSKAQWAWINLVGVALIVLGFVGHFGAWALPRSASGGRFGLTDVVVVIAVTFVLMVVHELVHGLALLTLGHRPTFGLARVDRVVVGLTTTAPGVRMSRRAFDYVALAPLVLLTSATLSWAAYGPMGGAAVVPGAIHLGGCVGDLALVARASRTPQGSLIEDRQTGLRIHPPENTAARGHRD</sequence>
<dbReference type="EMBL" id="AGBA01000018">
    <property type="protein sequence ID" value="EGY76508.1"/>
    <property type="molecule type" value="Genomic_DNA"/>
</dbReference>
<dbReference type="HOGENOM" id="CLU_1453779_0_0_11"/>
<dbReference type="InterPro" id="IPR021683">
    <property type="entry name" value="DUF3267"/>
</dbReference>
<dbReference type="PATRIC" id="fig|997355.3.peg.2305"/>
<dbReference type="Proteomes" id="UP000005332">
    <property type="component" value="Unassembled WGS sequence"/>
</dbReference>
<reference evidence="3 4" key="1">
    <citation type="submission" date="2011-06" db="EMBL/GenBank/DDBJ databases">
        <authorList>
            <person name="Muzny D."/>
            <person name="Qin X."/>
            <person name="Deng J."/>
            <person name="Jiang H."/>
            <person name="Liu Y."/>
            <person name="Qu J."/>
            <person name="Song X.-Z."/>
            <person name="Zhang L."/>
            <person name="Thornton R."/>
            <person name="Coyle M."/>
            <person name="Francisco L."/>
            <person name="Jackson L."/>
            <person name="Javaid M."/>
            <person name="Korchina V."/>
            <person name="Kovar C."/>
            <person name="Mata R."/>
            <person name="Mathew T."/>
            <person name="Ngo R."/>
            <person name="Nguyen L."/>
            <person name="Nguyen N."/>
            <person name="Okwuonu G."/>
            <person name="Ongeri F."/>
            <person name="Pham C."/>
            <person name="Simmons D."/>
            <person name="Wilczek-Boney K."/>
            <person name="Hale W."/>
            <person name="Jakkamsetti A."/>
            <person name="Pham P."/>
            <person name="Ruth R."/>
            <person name="San Lucas F."/>
            <person name="Warren J."/>
            <person name="Zhang J."/>
            <person name="Zhao Z."/>
            <person name="Zhou C."/>
            <person name="Zhu D."/>
            <person name="Lee S."/>
            <person name="Bess C."/>
            <person name="Blankenburg K."/>
            <person name="Forbes L."/>
            <person name="Fu Q."/>
            <person name="Gubbala S."/>
            <person name="Hirani K."/>
            <person name="Jayaseelan J.C."/>
            <person name="Lara F."/>
            <person name="Munidasa M."/>
            <person name="Palculict T."/>
            <person name="Patil S."/>
            <person name="Pu L.-L."/>
            <person name="Saada N."/>
            <person name="Tang L."/>
            <person name="Weissenberger G."/>
            <person name="Zhu Y."/>
            <person name="Hemphill L."/>
            <person name="Shang Y."/>
            <person name="Youmans B."/>
            <person name="Ayvaz T."/>
            <person name="Ross M."/>
            <person name="Santibanez J."/>
            <person name="Aqrawi P."/>
            <person name="Gross S."/>
            <person name="Joshi V."/>
            <person name="Fowler G."/>
            <person name="Nazareth L."/>
            <person name="Reid J."/>
            <person name="Worley K."/>
            <person name="Petrosino J."/>
            <person name="Highlander S."/>
            <person name="Gibbs R."/>
        </authorList>
    </citation>
    <scope>NUCLEOTIDE SEQUENCE [LARGE SCALE GENOMIC DNA]</scope>
    <source>
        <strain evidence="3 4">ATCC 25577</strain>
    </source>
</reference>
<evidence type="ECO:0000256" key="1">
    <source>
        <dbReference type="SAM" id="MobiDB-lite"/>
    </source>
</evidence>
<dbReference type="AlphaFoldDB" id="G4D0M9"/>
<keyword evidence="2" id="KW-0472">Membrane</keyword>
<proteinExistence type="predicted"/>
<gene>
    <name evidence="3" type="ORF">HMPREF9153_2337</name>
</gene>
<keyword evidence="4" id="KW-1185">Reference proteome</keyword>
<feature type="transmembrane region" description="Helical" evidence="2">
    <location>
        <begin position="60"/>
        <end position="84"/>
    </location>
</feature>
<organism evidence="3 4">
    <name type="scientific">Cutibacterium avidum ATCC 25577</name>
    <dbReference type="NCBI Taxonomy" id="997355"/>
    <lineage>
        <taxon>Bacteria</taxon>
        <taxon>Bacillati</taxon>
        <taxon>Actinomycetota</taxon>
        <taxon>Actinomycetes</taxon>
        <taxon>Propionibacteriales</taxon>
        <taxon>Propionibacteriaceae</taxon>
        <taxon>Cutibacterium</taxon>
    </lineage>
</organism>
<dbReference type="Pfam" id="PF11667">
    <property type="entry name" value="DUF3267"/>
    <property type="match status" value="1"/>
</dbReference>
<comment type="caution">
    <text evidence="3">The sequence shown here is derived from an EMBL/GenBank/DDBJ whole genome shotgun (WGS) entry which is preliminary data.</text>
</comment>
<evidence type="ECO:0008006" key="5">
    <source>
        <dbReference type="Google" id="ProtNLM"/>
    </source>
</evidence>
<evidence type="ECO:0000313" key="3">
    <source>
        <dbReference type="EMBL" id="EGY76508.1"/>
    </source>
</evidence>
<name>G4D0M9_9ACTN</name>
<evidence type="ECO:0000256" key="2">
    <source>
        <dbReference type="SAM" id="Phobius"/>
    </source>
</evidence>
<keyword evidence="2" id="KW-0812">Transmembrane</keyword>
<keyword evidence="2" id="KW-1133">Transmembrane helix</keyword>
<accession>G4D0M9</accession>
<evidence type="ECO:0000313" key="4">
    <source>
        <dbReference type="Proteomes" id="UP000005332"/>
    </source>
</evidence>